<evidence type="ECO:0000313" key="2">
    <source>
        <dbReference type="Proteomes" id="UP000000547"/>
    </source>
</evidence>
<proteinExistence type="predicted"/>
<sequence length="31" mass="3347">MVADIQDASKDLGRELSISSTYCSKVGVIIF</sequence>
<evidence type="ECO:0000313" key="1">
    <source>
        <dbReference type="EMBL" id="AAZ27285.1"/>
    </source>
</evidence>
<dbReference type="EMBL" id="CP000083">
    <property type="protein sequence ID" value="AAZ27285.1"/>
    <property type="molecule type" value="Genomic_DNA"/>
</dbReference>
<dbReference type="AlphaFoldDB" id="Q47ZR8"/>
<reference evidence="1" key="1">
    <citation type="journal article" date="2005" name="Proc. Natl. Acad. Sci. U.S.A.">
        <title>The psychrophilic lifestyle as revealed by the genome sequence of Colwellia psychrerythraea 34H through genomic and proteomic analyses.</title>
        <authorList>
            <person name="Methe B.A."/>
            <person name="Nelson K.E."/>
            <person name="Deming J.W."/>
            <person name="Momen B."/>
            <person name="Melamud E."/>
            <person name="Zhang X."/>
            <person name="Moult J."/>
            <person name="Madupu R."/>
            <person name="Nelson W.C."/>
            <person name="Dodson R.J."/>
            <person name="Brinkac L.M."/>
            <person name="Daugherty S.C."/>
            <person name="Durkin A.S."/>
            <person name="DeBoy R.T."/>
            <person name="Kolonay J.F."/>
            <person name="Sullivan S.A."/>
            <person name="Zhou L."/>
            <person name="Davidsen T.M."/>
            <person name="Wu M."/>
            <person name="Huston A.L."/>
            <person name="Lewis M."/>
            <person name="Weaver B."/>
            <person name="Weidman J.F."/>
            <person name="Khouri H."/>
            <person name="Utterback T.R."/>
            <person name="Feldblyum T.V."/>
            <person name="Fraser C.M."/>
        </authorList>
    </citation>
    <scope>NUCLEOTIDE SEQUENCE [LARGE SCALE GENOMIC DNA]</scope>
    <source>
        <strain evidence="1">34H</strain>
    </source>
</reference>
<gene>
    <name evidence="1" type="ordered locus">CPS_3002</name>
</gene>
<organism evidence="1 2">
    <name type="scientific">Colwellia psychrerythraea (strain 34H / ATCC BAA-681)</name>
    <name type="common">Vibrio psychroerythus</name>
    <dbReference type="NCBI Taxonomy" id="167879"/>
    <lineage>
        <taxon>Bacteria</taxon>
        <taxon>Pseudomonadati</taxon>
        <taxon>Pseudomonadota</taxon>
        <taxon>Gammaproteobacteria</taxon>
        <taxon>Alteromonadales</taxon>
        <taxon>Colwelliaceae</taxon>
        <taxon>Colwellia</taxon>
    </lineage>
</organism>
<accession>Q47ZR8</accession>
<dbReference type="KEGG" id="cps:CPS_3002"/>
<protein>
    <submittedName>
        <fullName evidence="1">Uncharacterized protein</fullName>
    </submittedName>
</protein>
<dbReference type="HOGENOM" id="CLU_3395936_0_0_6"/>
<dbReference type="STRING" id="167879.CPS_3002"/>
<dbReference type="Proteomes" id="UP000000547">
    <property type="component" value="Chromosome"/>
</dbReference>
<name>Q47ZR8_COLP3</name>